<dbReference type="SUPFAM" id="SSF64268">
    <property type="entry name" value="PX domain"/>
    <property type="match status" value="1"/>
</dbReference>
<dbReference type="InterPro" id="IPR027267">
    <property type="entry name" value="AH/BAR_dom_sf"/>
</dbReference>
<proteinExistence type="predicted"/>
<dbReference type="InterPro" id="IPR053055">
    <property type="entry name" value="VPS17"/>
</dbReference>
<dbReference type="InterPro" id="IPR036871">
    <property type="entry name" value="PX_dom_sf"/>
</dbReference>
<sequence>MLSPMILTPSGLGGQVVGADYFSNAPRTCRRRPITPDVLRQFRSRSESRKSESASRRLSSSSSSSSSLSSSSSTSPVSAARFTRCATAAMNHYYQPQEQGFGSPSRPDSHLSSVAPRAPLPGYDRDYRPPGSATDTAGEERDAWGPTSPPRGAGSASWGSSTAGAHFPTTSTTSHQQPHLIPRGPQTIDPHTTRRVSNAASDYGAPEPPLGHGQPGPSSPSTAGPKEGFVRIRILGIDRQKRDMYIKFNAETNLPNFHHSSYRGLSRSYTEFTYLVAALGVTCPQSIVPALPLSQTSAATDEEDDRLIKAAFQKWAVRLTSDPAAIRDDELRSFIESDFGYTARTKKKSSTGFSFSRSSRLPGEIEDPLTAAKVSMARLETVFADTAKTLDRVSKSRRTAAGAVHDAGEQTNTFALAEPYAPLANGFKRLAHTLKADADLLASQSVSEQITLGDVFLYQSGNAKSAKETLSGRDAVADDHRHAVKASIQKRRNIEKLKSASSLRSDKVNEALEDLDEAQHYEETLARRLQGISTNLQPSLTRHSVDTHADLLSSLLEHARTTLIYEKQRLKEYETMRPEMRAIRRPEAGVIYHTTPAIAAPVGASTGRTGSIGSIASSGAGTLAASTYGNAVAPPQSPTPSRVGAGSVSSPLASADPLRGGGLHAPGSMAQKIEKRSIRNMASSVHVEGDKRQRVDARMAASMLANGF</sequence>
<evidence type="ECO:0000313" key="3">
    <source>
        <dbReference type="EMBL" id="POY72934.1"/>
    </source>
</evidence>
<keyword evidence="4" id="KW-1185">Reference proteome</keyword>
<feature type="region of interest" description="Disordered" evidence="1">
    <location>
        <begin position="631"/>
        <end position="667"/>
    </location>
</feature>
<dbReference type="GO" id="GO:0006886">
    <property type="term" value="P:intracellular protein transport"/>
    <property type="evidence" value="ECO:0007669"/>
    <property type="project" value="TreeGrafter"/>
</dbReference>
<feature type="compositionally biased region" description="Polar residues" evidence="1">
    <location>
        <begin position="168"/>
        <end position="177"/>
    </location>
</feature>
<evidence type="ECO:0000256" key="1">
    <source>
        <dbReference type="SAM" id="MobiDB-lite"/>
    </source>
</evidence>
<dbReference type="InterPro" id="IPR015404">
    <property type="entry name" value="Vps5_C"/>
</dbReference>
<dbReference type="Proteomes" id="UP000237144">
    <property type="component" value="Unassembled WGS sequence"/>
</dbReference>
<dbReference type="CDD" id="cd07596">
    <property type="entry name" value="BAR_SNX"/>
    <property type="match status" value="1"/>
</dbReference>
<dbReference type="AlphaFoldDB" id="A0A2S5B825"/>
<dbReference type="STRING" id="741276.A0A2S5B825"/>
<feature type="region of interest" description="Disordered" evidence="1">
    <location>
        <begin position="26"/>
        <end position="78"/>
    </location>
</feature>
<dbReference type="InterPro" id="IPR001683">
    <property type="entry name" value="PX_dom"/>
</dbReference>
<feature type="compositionally biased region" description="Low complexity" evidence="1">
    <location>
        <begin position="152"/>
        <end position="165"/>
    </location>
</feature>
<feature type="region of interest" description="Disordered" evidence="1">
    <location>
        <begin position="96"/>
        <end position="227"/>
    </location>
</feature>
<protein>
    <recommendedName>
        <fullName evidence="2">PX domain-containing protein</fullName>
    </recommendedName>
</protein>
<dbReference type="Pfam" id="PF09325">
    <property type="entry name" value="Vps5"/>
    <property type="match status" value="1"/>
</dbReference>
<dbReference type="Gene3D" id="1.20.1270.60">
    <property type="entry name" value="Arfaptin homology (AH) domain/BAR domain"/>
    <property type="match status" value="1"/>
</dbReference>
<accession>A0A2S5B825</accession>
<dbReference type="GO" id="GO:0032266">
    <property type="term" value="F:phosphatidylinositol-3-phosphate binding"/>
    <property type="evidence" value="ECO:0007669"/>
    <property type="project" value="TreeGrafter"/>
</dbReference>
<dbReference type="PANTHER" id="PTHR47433">
    <property type="entry name" value="VACUOLAR PROTEIN SORTING-ASSOCIATED PROTEIN 17"/>
    <property type="match status" value="1"/>
</dbReference>
<gene>
    <name evidence="3" type="ORF">BMF94_4010</name>
</gene>
<dbReference type="Gene3D" id="3.30.1520.10">
    <property type="entry name" value="Phox-like domain"/>
    <property type="match status" value="1"/>
</dbReference>
<feature type="compositionally biased region" description="Basic and acidic residues" evidence="1">
    <location>
        <begin position="44"/>
        <end position="55"/>
    </location>
</feature>
<feature type="domain" description="PX" evidence="2">
    <location>
        <begin position="228"/>
        <end position="338"/>
    </location>
</feature>
<feature type="compositionally biased region" description="Low complexity" evidence="1">
    <location>
        <begin position="56"/>
        <end position="75"/>
    </location>
</feature>
<dbReference type="SMART" id="SM00312">
    <property type="entry name" value="PX"/>
    <property type="match status" value="1"/>
</dbReference>
<evidence type="ECO:0000313" key="4">
    <source>
        <dbReference type="Proteomes" id="UP000237144"/>
    </source>
</evidence>
<dbReference type="GO" id="GO:0030905">
    <property type="term" value="C:retromer, tubulation complex"/>
    <property type="evidence" value="ECO:0007669"/>
    <property type="project" value="TreeGrafter"/>
</dbReference>
<organism evidence="3 4">
    <name type="scientific">Rhodotorula taiwanensis</name>
    <dbReference type="NCBI Taxonomy" id="741276"/>
    <lineage>
        <taxon>Eukaryota</taxon>
        <taxon>Fungi</taxon>
        <taxon>Dikarya</taxon>
        <taxon>Basidiomycota</taxon>
        <taxon>Pucciniomycotina</taxon>
        <taxon>Microbotryomycetes</taxon>
        <taxon>Sporidiobolales</taxon>
        <taxon>Sporidiobolaceae</taxon>
        <taxon>Rhodotorula</taxon>
    </lineage>
</organism>
<dbReference type="Pfam" id="PF00787">
    <property type="entry name" value="PX"/>
    <property type="match status" value="1"/>
</dbReference>
<name>A0A2S5B825_9BASI</name>
<dbReference type="GO" id="GO:0005829">
    <property type="term" value="C:cytosol"/>
    <property type="evidence" value="ECO:0007669"/>
    <property type="project" value="GOC"/>
</dbReference>
<dbReference type="PANTHER" id="PTHR47433:SF1">
    <property type="entry name" value="VACUOLAR PROTEIN SORTING-ASSOCIATED PROTEIN 17"/>
    <property type="match status" value="1"/>
</dbReference>
<dbReference type="EMBL" id="PJQD01000044">
    <property type="protein sequence ID" value="POY72934.1"/>
    <property type="molecule type" value="Genomic_DNA"/>
</dbReference>
<dbReference type="OrthoDB" id="9976382at2759"/>
<dbReference type="GO" id="GO:0042147">
    <property type="term" value="P:retrograde transport, endosome to Golgi"/>
    <property type="evidence" value="ECO:0007669"/>
    <property type="project" value="TreeGrafter"/>
</dbReference>
<comment type="caution">
    <text evidence="3">The sequence shown here is derived from an EMBL/GenBank/DDBJ whole genome shotgun (WGS) entry which is preliminary data.</text>
</comment>
<reference evidence="3 4" key="1">
    <citation type="journal article" date="2018" name="Front. Microbiol.">
        <title>Prospects for Fungal Bioremediation of Acidic Radioactive Waste Sites: Characterization and Genome Sequence of Rhodotorula taiwanensis MD1149.</title>
        <authorList>
            <person name="Tkavc R."/>
            <person name="Matrosova V.Y."/>
            <person name="Grichenko O.E."/>
            <person name="Gostincar C."/>
            <person name="Volpe R.P."/>
            <person name="Klimenkova P."/>
            <person name="Gaidamakova E.K."/>
            <person name="Zhou C.E."/>
            <person name="Stewart B.J."/>
            <person name="Lyman M.G."/>
            <person name="Malfatti S.A."/>
            <person name="Rubinfeld B."/>
            <person name="Courtot M."/>
            <person name="Singh J."/>
            <person name="Dalgard C.L."/>
            <person name="Hamilton T."/>
            <person name="Frey K.G."/>
            <person name="Gunde-Cimerman N."/>
            <person name="Dugan L."/>
            <person name="Daly M.J."/>
        </authorList>
    </citation>
    <scope>NUCLEOTIDE SEQUENCE [LARGE SCALE GENOMIC DNA]</scope>
    <source>
        <strain evidence="3 4">MD1149</strain>
    </source>
</reference>
<dbReference type="GO" id="GO:0005768">
    <property type="term" value="C:endosome"/>
    <property type="evidence" value="ECO:0007669"/>
    <property type="project" value="TreeGrafter"/>
</dbReference>
<evidence type="ECO:0000259" key="2">
    <source>
        <dbReference type="SMART" id="SM00312"/>
    </source>
</evidence>